<organism evidence="4 5">
    <name type="scientific">Sphaerobolus stellatus (strain SS14)</name>
    <dbReference type="NCBI Taxonomy" id="990650"/>
    <lineage>
        <taxon>Eukaryota</taxon>
        <taxon>Fungi</taxon>
        <taxon>Dikarya</taxon>
        <taxon>Basidiomycota</taxon>
        <taxon>Agaricomycotina</taxon>
        <taxon>Agaricomycetes</taxon>
        <taxon>Phallomycetidae</taxon>
        <taxon>Geastrales</taxon>
        <taxon>Sphaerobolaceae</taxon>
        <taxon>Sphaerobolus</taxon>
    </lineage>
</organism>
<keyword evidence="1" id="KW-0677">Repeat</keyword>
<dbReference type="GO" id="GO:0016020">
    <property type="term" value="C:membrane"/>
    <property type="evidence" value="ECO:0007669"/>
    <property type="project" value="TreeGrafter"/>
</dbReference>
<dbReference type="Gene3D" id="1.25.40.10">
    <property type="entry name" value="Tetratricopeptide repeat domain"/>
    <property type="match status" value="1"/>
</dbReference>
<dbReference type="GO" id="GO:0072380">
    <property type="term" value="C:TRC complex"/>
    <property type="evidence" value="ECO:0007669"/>
    <property type="project" value="TreeGrafter"/>
</dbReference>
<dbReference type="EMBL" id="KN837245">
    <property type="protein sequence ID" value="KIJ31284.1"/>
    <property type="molecule type" value="Genomic_DNA"/>
</dbReference>
<dbReference type="SMART" id="SM00028">
    <property type="entry name" value="TPR"/>
    <property type="match status" value="3"/>
</dbReference>
<dbReference type="HOGENOM" id="CLU_037233_0_0_1"/>
<evidence type="ECO:0000256" key="1">
    <source>
        <dbReference type="ARBA" id="ARBA00022737"/>
    </source>
</evidence>
<dbReference type="SUPFAM" id="SSF48452">
    <property type="entry name" value="TPR-like"/>
    <property type="match status" value="1"/>
</dbReference>
<dbReference type="PANTHER" id="PTHR45831">
    <property type="entry name" value="LD24721P"/>
    <property type="match status" value="1"/>
</dbReference>
<dbReference type="PROSITE" id="PS50005">
    <property type="entry name" value="TPR"/>
    <property type="match status" value="1"/>
</dbReference>
<evidence type="ECO:0000256" key="3">
    <source>
        <dbReference type="PROSITE-ProRule" id="PRU00339"/>
    </source>
</evidence>
<reference evidence="4 5" key="1">
    <citation type="submission" date="2014-06" db="EMBL/GenBank/DDBJ databases">
        <title>Evolutionary Origins and Diversification of the Mycorrhizal Mutualists.</title>
        <authorList>
            <consortium name="DOE Joint Genome Institute"/>
            <consortium name="Mycorrhizal Genomics Consortium"/>
            <person name="Kohler A."/>
            <person name="Kuo A."/>
            <person name="Nagy L.G."/>
            <person name="Floudas D."/>
            <person name="Copeland A."/>
            <person name="Barry K.W."/>
            <person name="Cichocki N."/>
            <person name="Veneault-Fourrey C."/>
            <person name="LaButti K."/>
            <person name="Lindquist E.A."/>
            <person name="Lipzen A."/>
            <person name="Lundell T."/>
            <person name="Morin E."/>
            <person name="Murat C."/>
            <person name="Riley R."/>
            <person name="Ohm R."/>
            <person name="Sun H."/>
            <person name="Tunlid A."/>
            <person name="Henrissat B."/>
            <person name="Grigoriev I.V."/>
            <person name="Hibbett D.S."/>
            <person name="Martin F."/>
        </authorList>
    </citation>
    <scope>NUCLEOTIDE SEQUENCE [LARGE SCALE GENOMIC DNA]</scope>
    <source>
        <strain evidence="4 5">SS14</strain>
    </source>
</reference>
<dbReference type="OrthoDB" id="2423701at2759"/>
<evidence type="ECO:0000313" key="5">
    <source>
        <dbReference type="Proteomes" id="UP000054279"/>
    </source>
</evidence>
<dbReference type="InterPro" id="IPR019734">
    <property type="entry name" value="TPR_rpt"/>
</dbReference>
<feature type="repeat" description="TPR" evidence="3">
    <location>
        <begin position="44"/>
        <end position="77"/>
    </location>
</feature>
<dbReference type="InterPro" id="IPR047150">
    <property type="entry name" value="SGT"/>
</dbReference>
<sequence>MSSAALPLDVEQIKAEGNALYGRRKHVEAIKKYDVAIGRVGDNAVLYANRAACYLALKKFQNARDDASKATEHDPNYAKAWGRLGASWEGLGDKEKAKDAYRSAIRCIDAVTPLTEANRNLKDQYTIGLTSLNREGRSFVVRGGATLEFPHQLAKQMPAQPSTSSAWLILAAGGDFENAREFINSVRMVRVPQGTQMTGKFDGLCSLSNALMMDERCFKLDDPSFIRKYNDYLVMEMHNAGAWQDTKDPQELINLANARLARDGWDKVRPALSVTLRGWLLRAFFGQLIGVELSEIVETFERTIRALELGRQTWASVPKTDRGIIFEDTFIRGVKAMHMNAYMKMLPLGKSSKFTAGGLVRVADAIIADIDNNPPSPELMQMEPAFVSAFFTYPKADAYAMKGFIYNSNLRPKNDRLSTKDARKAAELYLQSANLYPEDDEKHPSLFFLLLFIGYPLITHTSTVMLLTALEFLSMAQRPAGEMLEVMERIRISYPKMRRIWRNSQAAMMNAHARLEKIMDAETRLRDAVKAGSIKLEQSIRMEVM</sequence>
<keyword evidence="2 3" id="KW-0802">TPR repeat</keyword>
<accession>A0A0C9U9R4</accession>
<dbReference type="GO" id="GO:0006620">
    <property type="term" value="P:post-translational protein targeting to endoplasmic reticulum membrane"/>
    <property type="evidence" value="ECO:0007669"/>
    <property type="project" value="TreeGrafter"/>
</dbReference>
<dbReference type="Proteomes" id="UP000054279">
    <property type="component" value="Unassembled WGS sequence"/>
</dbReference>
<dbReference type="GO" id="GO:0060090">
    <property type="term" value="F:molecular adaptor activity"/>
    <property type="evidence" value="ECO:0007669"/>
    <property type="project" value="TreeGrafter"/>
</dbReference>
<dbReference type="PANTHER" id="PTHR45831:SF5">
    <property type="entry name" value="STI1 DOMAIN-CONTAINING PROTEIN"/>
    <property type="match status" value="1"/>
</dbReference>
<dbReference type="AlphaFoldDB" id="A0A0C9U9R4"/>
<evidence type="ECO:0000313" key="4">
    <source>
        <dbReference type="EMBL" id="KIJ31284.1"/>
    </source>
</evidence>
<gene>
    <name evidence="4" type="ORF">M422DRAFT_267089</name>
</gene>
<proteinExistence type="predicted"/>
<dbReference type="InterPro" id="IPR011990">
    <property type="entry name" value="TPR-like_helical_dom_sf"/>
</dbReference>
<protein>
    <submittedName>
        <fullName evidence="4">Uncharacterized protein</fullName>
    </submittedName>
</protein>
<evidence type="ECO:0000256" key="2">
    <source>
        <dbReference type="ARBA" id="ARBA00022803"/>
    </source>
</evidence>
<name>A0A0C9U9R4_SPHS4</name>
<keyword evidence="5" id="KW-1185">Reference proteome</keyword>